<sequence>IGDVLGLDVRKRVGKLIAGVSQLRVRNLGIICSHYRSIKYYVESIRRPKAFLARNCDNGIKFSTGLCDRNPTTYMGAGVQRNATHGKYYLRTAAKSPYGLGKMGI</sequence>
<evidence type="ECO:0000256" key="3">
    <source>
        <dbReference type="ARBA" id="ARBA00022525"/>
    </source>
</evidence>
<evidence type="ECO:0000313" key="6">
    <source>
        <dbReference type="EMBL" id="JAG42540.1"/>
    </source>
</evidence>
<feature type="non-terminal residue" evidence="6">
    <location>
        <position position="1"/>
    </location>
</feature>
<dbReference type="GO" id="GO:0016042">
    <property type="term" value="P:lipid catabolic process"/>
    <property type="evidence" value="ECO:0007669"/>
    <property type="project" value="TreeGrafter"/>
</dbReference>
<dbReference type="InterPro" id="IPR013818">
    <property type="entry name" value="Lipase"/>
</dbReference>
<dbReference type="PANTHER" id="PTHR11610">
    <property type="entry name" value="LIPASE"/>
    <property type="match status" value="1"/>
</dbReference>
<feature type="domain" description="Lipase" evidence="5">
    <location>
        <begin position="29"/>
        <end position="98"/>
    </location>
</feature>
<reference evidence="6" key="1">
    <citation type="journal article" date="2014" name="PLoS ONE">
        <title>Transcriptome-Based Identification of ABC Transporters in the Western Tarnished Plant Bug Lygus hesperus.</title>
        <authorList>
            <person name="Hull J.J."/>
            <person name="Chaney K."/>
            <person name="Geib S.M."/>
            <person name="Fabrick J.A."/>
            <person name="Brent C.S."/>
            <person name="Walsh D."/>
            <person name="Lavine L.C."/>
        </authorList>
    </citation>
    <scope>NUCLEOTIDE SEQUENCE</scope>
</reference>
<evidence type="ECO:0000256" key="4">
    <source>
        <dbReference type="RuleBase" id="RU004262"/>
    </source>
</evidence>
<evidence type="ECO:0000256" key="1">
    <source>
        <dbReference type="ARBA" id="ARBA00004613"/>
    </source>
</evidence>
<evidence type="ECO:0000256" key="2">
    <source>
        <dbReference type="ARBA" id="ARBA00010701"/>
    </source>
</evidence>
<dbReference type="AlphaFoldDB" id="A0A0A9ZI91"/>
<accession>A0A0A9ZI91</accession>
<name>A0A0A9ZI91_LYGHE</name>
<comment type="subcellular location">
    <subcellularLocation>
        <location evidence="1">Secreted</location>
    </subcellularLocation>
</comment>
<dbReference type="GO" id="GO:0016298">
    <property type="term" value="F:lipase activity"/>
    <property type="evidence" value="ECO:0007669"/>
    <property type="project" value="InterPro"/>
</dbReference>
<gene>
    <name evidence="6" type="primary">PNLIPRP3_3</name>
    <name evidence="6" type="ORF">CM83_33362</name>
</gene>
<evidence type="ECO:0000259" key="5">
    <source>
        <dbReference type="Pfam" id="PF00151"/>
    </source>
</evidence>
<dbReference type="GO" id="GO:0005615">
    <property type="term" value="C:extracellular space"/>
    <property type="evidence" value="ECO:0007669"/>
    <property type="project" value="TreeGrafter"/>
</dbReference>
<dbReference type="SUPFAM" id="SSF53474">
    <property type="entry name" value="alpha/beta-Hydrolases"/>
    <property type="match status" value="1"/>
</dbReference>
<proteinExistence type="inferred from homology"/>
<dbReference type="PANTHER" id="PTHR11610:SF169">
    <property type="entry name" value="GH15759P-RELATED"/>
    <property type="match status" value="1"/>
</dbReference>
<keyword evidence="3" id="KW-0964">Secreted</keyword>
<reference evidence="6" key="2">
    <citation type="submission" date="2014-07" db="EMBL/GenBank/DDBJ databases">
        <authorList>
            <person name="Hull J."/>
        </authorList>
    </citation>
    <scope>NUCLEOTIDE SEQUENCE</scope>
</reference>
<organism evidence="6">
    <name type="scientific">Lygus hesperus</name>
    <name type="common">Western plant bug</name>
    <dbReference type="NCBI Taxonomy" id="30085"/>
    <lineage>
        <taxon>Eukaryota</taxon>
        <taxon>Metazoa</taxon>
        <taxon>Ecdysozoa</taxon>
        <taxon>Arthropoda</taxon>
        <taxon>Hexapoda</taxon>
        <taxon>Insecta</taxon>
        <taxon>Pterygota</taxon>
        <taxon>Neoptera</taxon>
        <taxon>Paraneoptera</taxon>
        <taxon>Hemiptera</taxon>
        <taxon>Heteroptera</taxon>
        <taxon>Panheteroptera</taxon>
        <taxon>Cimicomorpha</taxon>
        <taxon>Miridae</taxon>
        <taxon>Mirini</taxon>
        <taxon>Lygus</taxon>
    </lineage>
</organism>
<dbReference type="EMBL" id="GBHO01001064">
    <property type="protein sequence ID" value="JAG42540.1"/>
    <property type="molecule type" value="Transcribed_RNA"/>
</dbReference>
<dbReference type="InterPro" id="IPR029058">
    <property type="entry name" value="AB_hydrolase_fold"/>
</dbReference>
<dbReference type="Gene3D" id="3.40.50.1820">
    <property type="entry name" value="alpha/beta hydrolase"/>
    <property type="match status" value="1"/>
</dbReference>
<dbReference type="Pfam" id="PF00151">
    <property type="entry name" value="Lipase"/>
    <property type="match status" value="1"/>
</dbReference>
<protein>
    <submittedName>
        <fullName evidence="6">Pancreatic lipase-related protein 3</fullName>
    </submittedName>
</protein>
<dbReference type="InterPro" id="IPR000734">
    <property type="entry name" value="TAG_lipase"/>
</dbReference>
<dbReference type="GO" id="GO:0017171">
    <property type="term" value="F:serine hydrolase activity"/>
    <property type="evidence" value="ECO:0007669"/>
    <property type="project" value="TreeGrafter"/>
</dbReference>
<comment type="similarity">
    <text evidence="2 4">Belongs to the AB hydrolase superfamily. Lipase family.</text>
</comment>